<name>A0A6C0Y6L2_9GAMM</name>
<evidence type="ECO:0000256" key="1">
    <source>
        <dbReference type="SAM" id="MobiDB-lite"/>
    </source>
</evidence>
<feature type="compositionally biased region" description="Gly residues" evidence="1">
    <location>
        <begin position="235"/>
        <end position="245"/>
    </location>
</feature>
<dbReference type="AlphaFoldDB" id="A0A6C0Y6L2"/>
<feature type="compositionally biased region" description="Low complexity" evidence="1">
    <location>
        <begin position="179"/>
        <end position="188"/>
    </location>
</feature>
<accession>A0A6C0Y6L2</accession>
<feature type="compositionally biased region" description="Polar residues" evidence="1">
    <location>
        <begin position="189"/>
        <end position="204"/>
    </location>
</feature>
<sequence length="245" mass="24857">MKKHFKKSIVLSIVPVFVLAGCSSNDDHARLAVPNTESEVMVNDDGSYTQEVAAIDENGIDAAPDDNADKLLASYDEAKSKGYTGSLDDWIALVQLHDTNPEQAQAQAEESGFSGGTVLMGALAGAAVGAMLASSSNSRSGLANSSYSAQRYNNANNYAYSRPKDEQQSSSSGGGRGGSTAAAVAGSSNTARSGSPVSGSSNTVKSTPSYSASTKTTSSYTSSRPTASYSSVSRGGFGGAVSSGG</sequence>
<dbReference type="PROSITE" id="PS51257">
    <property type="entry name" value="PROKAR_LIPOPROTEIN"/>
    <property type="match status" value="1"/>
</dbReference>
<keyword evidence="3" id="KW-0614">Plasmid</keyword>
<evidence type="ECO:0000313" key="4">
    <source>
        <dbReference type="Proteomes" id="UP000503440"/>
    </source>
</evidence>
<keyword evidence="2" id="KW-0732">Signal</keyword>
<evidence type="ECO:0000256" key="2">
    <source>
        <dbReference type="SAM" id="SignalP"/>
    </source>
</evidence>
<evidence type="ECO:0008006" key="5">
    <source>
        <dbReference type="Google" id="ProtNLM"/>
    </source>
</evidence>
<organism evidence="3 4">
    <name type="scientific">Acinetobacter indicus</name>
    <dbReference type="NCBI Taxonomy" id="756892"/>
    <lineage>
        <taxon>Bacteria</taxon>
        <taxon>Pseudomonadati</taxon>
        <taxon>Pseudomonadota</taxon>
        <taxon>Gammaproteobacteria</taxon>
        <taxon>Moraxellales</taxon>
        <taxon>Moraxellaceae</taxon>
        <taxon>Acinetobacter</taxon>
    </lineage>
</organism>
<dbReference type="EMBL" id="CP044456">
    <property type="protein sequence ID" value="QIC71766.1"/>
    <property type="molecule type" value="Genomic_DNA"/>
</dbReference>
<feature type="compositionally biased region" description="Low complexity" evidence="1">
    <location>
        <begin position="205"/>
        <end position="234"/>
    </location>
</feature>
<protein>
    <recommendedName>
        <fullName evidence="5">Glycine zipper family protein</fullName>
    </recommendedName>
</protein>
<dbReference type="Proteomes" id="UP000503440">
    <property type="component" value="Plasmid pB18-1"/>
</dbReference>
<feature type="region of interest" description="Disordered" evidence="1">
    <location>
        <begin position="160"/>
        <end position="245"/>
    </location>
</feature>
<feature type="chain" id="PRO_5025348578" description="Glycine zipper family protein" evidence="2">
    <location>
        <begin position="21"/>
        <end position="245"/>
    </location>
</feature>
<feature type="signal peptide" evidence="2">
    <location>
        <begin position="1"/>
        <end position="20"/>
    </location>
</feature>
<reference evidence="3 4" key="1">
    <citation type="submission" date="2019-09" db="EMBL/GenBank/DDBJ databases">
        <title>Non-baumannii Acinetobacter spp. carrying blaNDM-1 isolated in China.</title>
        <authorList>
            <person name="Cui C."/>
            <person name="Chen C."/>
            <person name="Sun J."/>
            <person name="Liu Y."/>
        </authorList>
    </citation>
    <scope>NUCLEOTIDE SEQUENCE [LARGE SCALE GENOMIC DNA]</scope>
    <source>
        <strain evidence="3 4">B18</strain>
        <plasmid evidence="4">pb18-1</plasmid>
    </source>
</reference>
<evidence type="ECO:0000313" key="3">
    <source>
        <dbReference type="EMBL" id="QIC71766.1"/>
    </source>
</evidence>
<dbReference type="RefSeq" id="WP_163146426.1">
    <property type="nucleotide sequence ID" value="NZ_CP044456.1"/>
</dbReference>
<proteinExistence type="predicted"/>
<geneLocation type="plasmid" evidence="4">
    <name>pb18-1</name>
</geneLocation>
<gene>
    <name evidence="3" type="ORF">FSC09_15350</name>
</gene>